<dbReference type="PROSITE" id="PS50119">
    <property type="entry name" value="ZF_BBOX"/>
    <property type="match status" value="1"/>
</dbReference>
<dbReference type="Gene3D" id="1.20.58.1540">
    <property type="entry name" value="Actin interacting protein 3, C-terminal domain"/>
    <property type="match status" value="1"/>
</dbReference>
<feature type="compositionally biased region" description="Basic and acidic residues" evidence="6">
    <location>
        <begin position="802"/>
        <end position="813"/>
    </location>
</feature>
<dbReference type="PROSITE" id="PS00518">
    <property type="entry name" value="ZF_RING_1"/>
    <property type="match status" value="1"/>
</dbReference>
<dbReference type="PROSITE" id="PS50089">
    <property type="entry name" value="ZF_RING_2"/>
    <property type="match status" value="1"/>
</dbReference>
<dbReference type="PANTHER" id="PTHR22635">
    <property type="entry name" value="RING FINGER PROTEIN 207"/>
    <property type="match status" value="1"/>
</dbReference>
<dbReference type="SMART" id="SM00336">
    <property type="entry name" value="BBOX"/>
    <property type="match status" value="2"/>
</dbReference>
<dbReference type="SUPFAM" id="SSF57845">
    <property type="entry name" value="B-box zinc-binding domain"/>
    <property type="match status" value="1"/>
</dbReference>
<protein>
    <recommendedName>
        <fullName evidence="1">RING finger protein 207</fullName>
    </recommendedName>
</protein>
<dbReference type="InterPro" id="IPR027370">
    <property type="entry name" value="Znf-RING_euk"/>
</dbReference>
<dbReference type="PANTHER" id="PTHR22635:SF0">
    <property type="entry name" value="RING FINGER PROTEIN 207"/>
    <property type="match status" value="1"/>
</dbReference>
<dbReference type="CDD" id="cd19814">
    <property type="entry name" value="Bbox1_RNF207-like"/>
    <property type="match status" value="1"/>
</dbReference>
<sequence>MDDESIKRLNPLECGVCSKEFNNPVHLPCLHVFCNGCLQRSDKDESGNETDTAALCCPECSAPLGEAPPTDLLAKYLVDTAHEPAEICANCDQIAQPMFFCETCQQALCVDCRQNTHQAKMFSTHRLISLEERARVKGRVSCAQHGEPYILFCVDEKRLVCIQCFNGRPLESRHSFVSIDTAHSANVEKLEKWANKLRLYQVEKKEEVDVRKRMLTEIDERSHKDHLAITQLCQDIIDTVTFVRDRTVDEMGLTRKDLETECGAQMAELSNVMAPIRLYLLSAQILCSSASKIDFLQFYADLVKRIQSVLSRSIGRPPLIQWKDLDTARADLSKALEPHIGMSAAWLPSRETREGSGSASYKGNNRSAPSHGFQGVLTKYQIMVDLAGAFGERFARIDLPMKDMANDLSDVSRQVQEAQRDLTRRKVLLKTEFIDKLIENCANVDSRLGMHSALIAELQPDLQELWQEALDRVRRQQIMYREKVEFCMRLRETARQLLTGVRQLAPFAKCLESMSATIDPKRCHPPDPAPMESICLQISTIEPDSERRIQAIEEEENNRRLNQEAKRREEVEQRSAVGKLHKAKGNKKKSGSRLVVNTNRERSPGGTDVTLMSPCLRERSPPPPIEERLEPISDQELEADEDLPSTSVLSMSPTHFETSDTHETGEVDQSTRSPSPTTIKTINQFLLGYTSPNTKLEAISPTLTESELSLASNDLEDLSDRPKLSDGLAMKGKSKRKDIGKEMPIPSAVAARSESLAARITIDVGNSRDTVLRSLRDVFSERDQEDAVVVEQPNVLASAVKSAERRFREKETQRQTSPKPMNRRKTVSIGETPAVKVKDDEPFMPRPNSTPMPLPPPMPPTGFPSSSPQEISSLKPFEAREKMLESLRERIPRIDATPEPEIN</sequence>
<dbReference type="SUPFAM" id="SSF57850">
    <property type="entry name" value="RING/U-box"/>
    <property type="match status" value="1"/>
</dbReference>
<dbReference type="Gene3D" id="3.30.160.60">
    <property type="entry name" value="Classic Zinc Finger"/>
    <property type="match status" value="1"/>
</dbReference>
<evidence type="ECO:0000313" key="10">
    <source>
        <dbReference type="WBParaSite" id="MBELARI_LOCUS11895"/>
    </source>
</evidence>
<feature type="region of interest" description="Disordered" evidence="6">
    <location>
        <begin position="801"/>
        <end position="871"/>
    </location>
</feature>
<keyword evidence="4" id="KW-0862">Zinc</keyword>
<dbReference type="Pfam" id="PF00643">
    <property type="entry name" value="zf-B_box"/>
    <property type="match status" value="1"/>
</dbReference>
<dbReference type="CDD" id="cd16449">
    <property type="entry name" value="RING-HC"/>
    <property type="match status" value="1"/>
</dbReference>
<feature type="compositionally biased region" description="Polar residues" evidence="6">
    <location>
        <begin position="644"/>
        <end position="656"/>
    </location>
</feature>
<keyword evidence="2" id="KW-0479">Metal-binding</keyword>
<accession>A0AAF3ED48</accession>
<dbReference type="Proteomes" id="UP000887575">
    <property type="component" value="Unassembled WGS sequence"/>
</dbReference>
<evidence type="ECO:0000256" key="5">
    <source>
        <dbReference type="PROSITE-ProRule" id="PRU00024"/>
    </source>
</evidence>
<proteinExistence type="predicted"/>
<evidence type="ECO:0000256" key="3">
    <source>
        <dbReference type="ARBA" id="ARBA00022771"/>
    </source>
</evidence>
<evidence type="ECO:0000256" key="2">
    <source>
        <dbReference type="ARBA" id="ARBA00022723"/>
    </source>
</evidence>
<evidence type="ECO:0000256" key="4">
    <source>
        <dbReference type="ARBA" id="ARBA00022833"/>
    </source>
</evidence>
<feature type="compositionally biased region" description="Basic and acidic residues" evidence="6">
    <location>
        <begin position="616"/>
        <end position="631"/>
    </location>
</feature>
<feature type="compositionally biased region" description="Basic residues" evidence="6">
    <location>
        <begin position="579"/>
        <end position="591"/>
    </location>
</feature>
<dbReference type="GO" id="GO:0048471">
    <property type="term" value="C:perinuclear region of cytoplasm"/>
    <property type="evidence" value="ECO:0007669"/>
    <property type="project" value="TreeGrafter"/>
</dbReference>
<name>A0AAF3ED48_9BILA</name>
<dbReference type="SMART" id="SM00184">
    <property type="entry name" value="RING"/>
    <property type="match status" value="1"/>
</dbReference>
<feature type="compositionally biased region" description="Pro residues" evidence="6">
    <location>
        <begin position="844"/>
        <end position="862"/>
    </location>
</feature>
<dbReference type="Pfam" id="PF03915">
    <property type="entry name" value="AIP3"/>
    <property type="match status" value="1"/>
</dbReference>
<dbReference type="GO" id="GO:0008270">
    <property type="term" value="F:zinc ion binding"/>
    <property type="evidence" value="ECO:0007669"/>
    <property type="project" value="UniProtKB-KW"/>
</dbReference>
<evidence type="ECO:0000259" key="7">
    <source>
        <dbReference type="PROSITE" id="PS50089"/>
    </source>
</evidence>
<dbReference type="AlphaFoldDB" id="A0AAF3ED48"/>
<dbReference type="InterPro" id="IPR000315">
    <property type="entry name" value="Znf_B-box"/>
</dbReference>
<feature type="domain" description="B box-type" evidence="8">
    <location>
        <begin position="83"/>
        <end position="130"/>
    </location>
</feature>
<dbReference type="WBParaSite" id="MBELARI_LOCUS11895">
    <property type="protein sequence ID" value="MBELARI_LOCUS11895"/>
    <property type="gene ID" value="MBELARI_LOCUS11895"/>
</dbReference>
<dbReference type="InterPro" id="IPR039320">
    <property type="entry name" value="RNF207"/>
</dbReference>
<keyword evidence="9" id="KW-1185">Reference proteome</keyword>
<evidence type="ECO:0000256" key="1">
    <source>
        <dbReference type="ARBA" id="ARBA00021526"/>
    </source>
</evidence>
<evidence type="ECO:0000313" key="9">
    <source>
        <dbReference type="Proteomes" id="UP000887575"/>
    </source>
</evidence>
<dbReference type="Gene3D" id="3.30.40.10">
    <property type="entry name" value="Zinc/RING finger domain, C3HC4 (zinc finger)"/>
    <property type="match status" value="1"/>
</dbReference>
<feature type="compositionally biased region" description="Polar residues" evidence="6">
    <location>
        <begin position="667"/>
        <end position="678"/>
    </location>
</feature>
<keyword evidence="3 5" id="KW-0863">Zinc-finger</keyword>
<dbReference type="InterPro" id="IPR001841">
    <property type="entry name" value="Znf_RING"/>
</dbReference>
<evidence type="ECO:0000256" key="6">
    <source>
        <dbReference type="SAM" id="MobiDB-lite"/>
    </source>
</evidence>
<feature type="region of interest" description="Disordered" evidence="6">
    <location>
        <begin position="553"/>
        <end position="678"/>
    </location>
</feature>
<dbReference type="InterPro" id="IPR013083">
    <property type="entry name" value="Znf_RING/FYVE/PHD"/>
</dbReference>
<feature type="compositionally biased region" description="Acidic residues" evidence="6">
    <location>
        <begin position="633"/>
        <end position="643"/>
    </location>
</feature>
<evidence type="ECO:0000259" key="8">
    <source>
        <dbReference type="PROSITE" id="PS50119"/>
    </source>
</evidence>
<dbReference type="Pfam" id="PF13445">
    <property type="entry name" value="zf-RING_UBOX"/>
    <property type="match status" value="1"/>
</dbReference>
<feature type="compositionally biased region" description="Basic and acidic residues" evidence="6">
    <location>
        <begin position="553"/>
        <end position="573"/>
    </location>
</feature>
<dbReference type="InterPro" id="IPR022782">
    <property type="entry name" value="AIP3-like_C"/>
</dbReference>
<organism evidence="9 10">
    <name type="scientific">Mesorhabditis belari</name>
    <dbReference type="NCBI Taxonomy" id="2138241"/>
    <lineage>
        <taxon>Eukaryota</taxon>
        <taxon>Metazoa</taxon>
        <taxon>Ecdysozoa</taxon>
        <taxon>Nematoda</taxon>
        <taxon>Chromadorea</taxon>
        <taxon>Rhabditida</taxon>
        <taxon>Rhabditina</taxon>
        <taxon>Rhabditomorpha</taxon>
        <taxon>Rhabditoidea</taxon>
        <taxon>Rhabditidae</taxon>
        <taxon>Mesorhabditinae</taxon>
        <taxon>Mesorhabditis</taxon>
    </lineage>
</organism>
<feature type="domain" description="RING-type" evidence="7">
    <location>
        <begin position="14"/>
        <end position="61"/>
    </location>
</feature>
<reference evidence="10" key="1">
    <citation type="submission" date="2024-02" db="UniProtKB">
        <authorList>
            <consortium name="WormBaseParasite"/>
        </authorList>
    </citation>
    <scope>IDENTIFICATION</scope>
</reference>
<dbReference type="InterPro" id="IPR017907">
    <property type="entry name" value="Znf_RING_CS"/>
</dbReference>
<dbReference type="GO" id="GO:0030544">
    <property type="term" value="F:Hsp70 protein binding"/>
    <property type="evidence" value="ECO:0007669"/>
    <property type="project" value="InterPro"/>
</dbReference>
<dbReference type="GO" id="GO:0044325">
    <property type="term" value="F:transmembrane transporter binding"/>
    <property type="evidence" value="ECO:0007669"/>
    <property type="project" value="TreeGrafter"/>
</dbReference>